<gene>
    <name evidence="11" type="primary">AlNc14C1G90</name>
    <name evidence="11" type="ORF">ALNC14_000970</name>
</gene>
<proteinExistence type="inferred from homology"/>
<keyword evidence="5" id="KW-0175">Coiled coil</keyword>
<dbReference type="Gene3D" id="1.25.40.10">
    <property type="entry name" value="Tetratricopeptide repeat domain"/>
    <property type="match status" value="4"/>
</dbReference>
<dbReference type="InterPro" id="IPR011990">
    <property type="entry name" value="TPR-like_helical_dom_sf"/>
</dbReference>
<dbReference type="Pfam" id="PF25058">
    <property type="entry name" value="ARM_TT21"/>
    <property type="match status" value="1"/>
</dbReference>
<reference evidence="11" key="1">
    <citation type="journal article" date="2011" name="PLoS Biol.">
        <title>Gene gain and loss during evolution of obligate parasitism in the white rust pathogen of Arabidopsis thaliana.</title>
        <authorList>
            <person name="Kemen E."/>
            <person name="Gardiner A."/>
            <person name="Schultz-Larsen T."/>
            <person name="Kemen A.C."/>
            <person name="Balmuth A.L."/>
            <person name="Robert-Seilaniantz A."/>
            <person name="Bailey K."/>
            <person name="Holub E."/>
            <person name="Studholme D.J."/>
            <person name="Maclean D."/>
            <person name="Jones J.D."/>
        </authorList>
    </citation>
    <scope>NUCLEOTIDE SEQUENCE</scope>
</reference>
<evidence type="ECO:0000259" key="8">
    <source>
        <dbReference type="Pfam" id="PF25063"/>
    </source>
</evidence>
<evidence type="ECO:0000256" key="1">
    <source>
        <dbReference type="ARBA" id="ARBA00010935"/>
    </source>
</evidence>
<dbReference type="Pfam" id="PF25068">
    <property type="entry name" value="ARM_TT21_4th"/>
    <property type="match status" value="1"/>
</dbReference>
<feature type="coiled-coil region" evidence="5">
    <location>
        <begin position="999"/>
        <end position="1026"/>
    </location>
</feature>
<evidence type="ECO:0000256" key="2">
    <source>
        <dbReference type="ARBA" id="ARBA00022737"/>
    </source>
</evidence>
<feature type="domain" description="Tetratricopeptide repeat protein 21A/21B fifth ARM repeats" evidence="9">
    <location>
        <begin position="1000"/>
        <end position="1118"/>
    </location>
</feature>
<keyword evidence="2" id="KW-0677">Repeat</keyword>
<dbReference type="HOGENOM" id="CLU_006149_0_0_1"/>
<dbReference type="PANTHER" id="PTHR14699:SF0">
    <property type="entry name" value="TETRATRICOPEPTIDE REPEAT PROTEIN 21 HOMOLOG"/>
    <property type="match status" value="1"/>
</dbReference>
<evidence type="ECO:0000259" key="10">
    <source>
        <dbReference type="Pfam" id="PF25068"/>
    </source>
</evidence>
<name>F0VYT9_9STRA</name>
<keyword evidence="3 4" id="KW-0802">TPR repeat</keyword>
<sequence length="1380" mass="156283">MDLSITLIHYYLYKRWIGHVQQLCESILEKRGSDGTVLFWRAFGIILEGSHSSAVRELDSLKRNKEFELPCLHALVYAHKCCKNVDHEEVAHLELQIVMAEETAGDLSLYLCARFFWYLGDYTKSQKIIGQLLSCSEDATIRTRVIILRGWMETTKEIKSRNDVEVRKNALTTFNKLEDNKEVDYLLGIAKYYELHKDYAKSVEYLDHIIVEFPTFKQAISEKALILLKMGNWEACFDTVERALGNDPADIEAMRILITYQLTREGKAREAAKNLRNLSGILAKLEPNNPAIFYETAKSIARIADRNEEVLKCTSSMIDTALQSQTNCGAMYAEKGYQLSLLADYQLAMDAYKKALSHEESNEMALHGIIYCQIKSGEVEDAYQQMEFLNVIQESVGTNASFTFLQALLSWYKDRDRSKHNYLLQETVKLHMDDFKNRMQSGEASTSELLSTLNPSFLVELAAEYMNGDIFENIVRKKEIKPGNDSSSHANGISLLEKVVRNSPGALHAQLLLAQAYFGSDRYDDAYQICSTILSMEPTFCEAHLIIARICLERENYRSASSSLEQALSHDFSVRQTVPYHVISAKIAESTGDAEKSLEELQLALSLLEGATKSNSQKHLSSTKRPGGAFSIQEQASVKHTTLYDKASVYIQLAQVFGQMNKLPEATKTIQDAMTLFQGCPQEVRVLVANSELAVRRGDHKSAIAILSNVPSSSPAFVKAQLVKADIFLKHHKDKVQYARCFQELVQMNPCSSLNLTLADAYLRIQMLDEALDALYAATTYNPNDPSLASKIGKVLVAKHDYSKAIEYYETALASNKDNLALRKDLAELYAQTKHHDEALRVVQEISSHQTDRAEELIDGMNVASQEDLINLACIAELQVILSRVQLETQDLEGSISTLQKSLSLQKTLLNRKKNEQLDVQKEQRKAIADTCYRISEAYLKNGGRAEADIILEYCTQALNFDGGHEPSLLLLSQIHKKSNRLEECQTNLMTLLRLNPSNEEAALMLADLMLQKEQTEAAIQHFEQLLEVKPDNFAAMCRFIVMLRRVGKLNEVPRYITKAETISNNSSLGEIAGLHVCKGLYNRYKNKISEAIEEFNYARRDADWGEVALINMVEICLNPDNENLWDNLKAEPTYEELNGATSQKEQNENLRTANKLLNELRNTNSSYTLITTPENSTTTKNLHVRILEAYALLTAKTKPTSEKAIQIFMEILESIDRDHVPALLGLATAYMVTKQQPKARNQLKRIAKMTYNQEFADDYERSYLLLADLYIQRSKYDLAQELCKKALMHNKSCGKAWEMLGLIMEKEQSYIDAADCYDEAWAYEGEASATTGFKLAFNYLKAKKYVASVDVCHKVLKLYPDYPKIRKEILEKAYAGFRP</sequence>
<evidence type="ECO:0000256" key="5">
    <source>
        <dbReference type="SAM" id="Coils"/>
    </source>
</evidence>
<dbReference type="InterPro" id="IPR056834">
    <property type="entry name" value="ARM_TT21_C"/>
</dbReference>
<dbReference type="InterPro" id="IPR056836">
    <property type="entry name" value="ARM_TT21_4th"/>
</dbReference>
<feature type="domain" description="Tetratricopeptide repeat protein 21A/21B C-terminal ARM" evidence="8">
    <location>
        <begin position="1172"/>
        <end position="1374"/>
    </location>
</feature>
<dbReference type="SUPFAM" id="SSF48452">
    <property type="entry name" value="TPR-like"/>
    <property type="match status" value="5"/>
</dbReference>
<dbReference type="InterPro" id="IPR019734">
    <property type="entry name" value="TPR_rpt"/>
</dbReference>
<evidence type="ECO:0000259" key="9">
    <source>
        <dbReference type="Pfam" id="PF25064"/>
    </source>
</evidence>
<dbReference type="Pfam" id="PF25060">
    <property type="entry name" value="ARM_TT21_2nd"/>
    <property type="match status" value="1"/>
</dbReference>
<accession>F0VYT9</accession>
<evidence type="ECO:0000313" key="11">
    <source>
        <dbReference type="EMBL" id="CCA13954.1"/>
    </source>
</evidence>
<dbReference type="FunFam" id="1.25.40.10:FF:001391">
    <property type="entry name" value="Tetratricopeptide repeat protein 21B"/>
    <property type="match status" value="1"/>
</dbReference>
<dbReference type="EMBL" id="FR824046">
    <property type="protein sequence ID" value="CCA13954.1"/>
    <property type="molecule type" value="Genomic_DNA"/>
</dbReference>
<comment type="similarity">
    <text evidence="1">Belongs to the TTC21 family.</text>
</comment>
<dbReference type="InterPro" id="IPR056833">
    <property type="entry name" value="ARM_TT21_N"/>
</dbReference>
<feature type="repeat" description="TPR" evidence="4">
    <location>
        <begin position="1000"/>
        <end position="1033"/>
    </location>
</feature>
<organism evidence="11">
    <name type="scientific">Albugo laibachii Nc14</name>
    <dbReference type="NCBI Taxonomy" id="890382"/>
    <lineage>
        <taxon>Eukaryota</taxon>
        <taxon>Sar</taxon>
        <taxon>Stramenopiles</taxon>
        <taxon>Oomycota</taxon>
        <taxon>Peronosporomycetes</taxon>
        <taxon>Albuginales</taxon>
        <taxon>Albuginaceae</taxon>
        <taxon>Albugo</taxon>
    </lineage>
</organism>
<evidence type="ECO:0000256" key="4">
    <source>
        <dbReference type="PROSITE-ProRule" id="PRU00339"/>
    </source>
</evidence>
<feature type="domain" description="Tetratricopeptide repeat protein 21A/21B N-terminal ARM repeat" evidence="7">
    <location>
        <begin position="8"/>
        <end position="236"/>
    </location>
</feature>
<feature type="domain" description="Tetratricopeptide repeat protein 21A/21B fourth ARM" evidence="10">
    <location>
        <begin position="788"/>
        <end position="942"/>
    </location>
</feature>
<dbReference type="Pfam" id="PF25063">
    <property type="entry name" value="ARM_TT21_C"/>
    <property type="match status" value="1"/>
</dbReference>
<dbReference type="GO" id="GO:0030991">
    <property type="term" value="C:intraciliary transport particle A"/>
    <property type="evidence" value="ECO:0007669"/>
    <property type="project" value="TreeGrafter"/>
</dbReference>
<feature type="domain" description="Tetratricopeptide repeat protein 21A/21B second ARM" evidence="6">
    <location>
        <begin position="274"/>
        <end position="554"/>
    </location>
</feature>
<dbReference type="GO" id="GO:0035721">
    <property type="term" value="P:intraciliary retrograde transport"/>
    <property type="evidence" value="ECO:0007669"/>
    <property type="project" value="TreeGrafter"/>
</dbReference>
<dbReference type="Pfam" id="PF25062">
    <property type="entry name" value="ARM_TT21_N"/>
    <property type="match status" value="1"/>
</dbReference>
<feature type="repeat" description="TPR" evidence="4">
    <location>
        <begin position="786"/>
        <end position="819"/>
    </location>
</feature>
<dbReference type="InterPro" id="IPR056835">
    <property type="entry name" value="ARM_TT21_5th"/>
</dbReference>
<dbReference type="FunFam" id="1.25.40.10:FF:000377">
    <property type="entry name" value="Tetratricopeptide repeat domain 21B"/>
    <property type="match status" value="1"/>
</dbReference>
<dbReference type="GO" id="GO:0005929">
    <property type="term" value="C:cilium"/>
    <property type="evidence" value="ECO:0007669"/>
    <property type="project" value="GOC"/>
</dbReference>
<protein>
    <submittedName>
        <fullName evidence="11">Tetratricopeptide repeat protein 21B putative</fullName>
    </submittedName>
</protein>
<dbReference type="PROSITE" id="PS50005">
    <property type="entry name" value="TPR"/>
    <property type="match status" value="4"/>
</dbReference>
<feature type="repeat" description="TPR" evidence="4">
    <location>
        <begin position="752"/>
        <end position="785"/>
    </location>
</feature>
<dbReference type="Pfam" id="PF25064">
    <property type="entry name" value="ARM_TT21_5th"/>
    <property type="match status" value="1"/>
</dbReference>
<reference evidence="11" key="2">
    <citation type="submission" date="2011-02" db="EMBL/GenBank/DDBJ databases">
        <authorList>
            <person name="MacLean D."/>
        </authorList>
    </citation>
    <scope>NUCLEOTIDE SEQUENCE</scope>
</reference>
<dbReference type="InterPro" id="IPR040364">
    <property type="entry name" value="TTC21A/TTC21B"/>
</dbReference>
<dbReference type="InterPro" id="IPR056832">
    <property type="entry name" value="ARM_TT21_2nd"/>
</dbReference>
<evidence type="ECO:0000259" key="7">
    <source>
        <dbReference type="Pfam" id="PF25062"/>
    </source>
</evidence>
<feature type="repeat" description="TPR" evidence="4">
    <location>
        <begin position="329"/>
        <end position="362"/>
    </location>
</feature>
<dbReference type="PANTHER" id="PTHR14699">
    <property type="entry name" value="STI2 PROTEIN-RELATED"/>
    <property type="match status" value="1"/>
</dbReference>
<dbReference type="SMART" id="SM00028">
    <property type="entry name" value="TPR"/>
    <property type="match status" value="16"/>
</dbReference>
<evidence type="ECO:0000256" key="3">
    <source>
        <dbReference type="ARBA" id="ARBA00022803"/>
    </source>
</evidence>
<evidence type="ECO:0000259" key="6">
    <source>
        <dbReference type="Pfam" id="PF25060"/>
    </source>
</evidence>
<dbReference type="GO" id="GO:0061512">
    <property type="term" value="P:protein localization to cilium"/>
    <property type="evidence" value="ECO:0007669"/>
    <property type="project" value="TreeGrafter"/>
</dbReference>